<dbReference type="Gene3D" id="1.10.10.920">
    <property type="match status" value="1"/>
</dbReference>
<keyword evidence="7 14" id="KW-0949">S-adenosyl-L-methionine</keyword>
<dbReference type="Pfam" id="PF06969">
    <property type="entry name" value="HemN_C"/>
    <property type="match status" value="1"/>
</dbReference>
<feature type="binding site" evidence="15">
    <location>
        <position position="50"/>
    </location>
    <ligand>
        <name>S-adenosyl-L-methionine</name>
        <dbReference type="ChEBI" id="CHEBI:59789"/>
        <label>1</label>
    </ligand>
</feature>
<dbReference type="GO" id="GO:0046872">
    <property type="term" value="F:metal ion binding"/>
    <property type="evidence" value="ECO:0007669"/>
    <property type="project" value="UniProtKB-KW"/>
</dbReference>
<feature type="domain" description="Radical SAM core" evidence="17">
    <location>
        <begin position="41"/>
        <end position="283"/>
    </location>
</feature>
<dbReference type="GO" id="GO:0004109">
    <property type="term" value="F:coproporphyrinogen oxidase activity"/>
    <property type="evidence" value="ECO:0007669"/>
    <property type="project" value="InterPro"/>
</dbReference>
<reference evidence="18" key="1">
    <citation type="submission" date="2021-10" db="EMBL/GenBank/DDBJ databases">
        <title>Roseicella aerolatum sp. nov., isolated from aerosols of e-waste dismantling site.</title>
        <authorList>
            <person name="Qin T."/>
        </authorList>
    </citation>
    <scope>NUCLEOTIDE SEQUENCE</scope>
    <source>
        <strain evidence="18">GB24</strain>
    </source>
</reference>
<evidence type="ECO:0000256" key="4">
    <source>
        <dbReference type="ARBA" id="ARBA00011245"/>
    </source>
</evidence>
<dbReference type="Proteomes" id="UP001139311">
    <property type="component" value="Unassembled WGS sequence"/>
</dbReference>
<dbReference type="PIRSF" id="PIRSF000167">
    <property type="entry name" value="HemN"/>
    <property type="match status" value="1"/>
</dbReference>
<keyword evidence="5 14" id="KW-0004">4Fe-4S</keyword>
<comment type="similarity">
    <text evidence="3 14">Belongs to the anaerobic coproporphyrinogen-III oxidase family.</text>
</comment>
<evidence type="ECO:0000256" key="8">
    <source>
        <dbReference type="ARBA" id="ARBA00022723"/>
    </source>
</evidence>
<dbReference type="InterPro" id="IPR010723">
    <property type="entry name" value="HemN_C"/>
</dbReference>
<dbReference type="Gene3D" id="3.20.20.70">
    <property type="entry name" value="Aldolase class I"/>
    <property type="match status" value="1"/>
</dbReference>
<keyword evidence="6 14" id="KW-0963">Cytoplasm</keyword>
<dbReference type="GO" id="GO:0006782">
    <property type="term" value="P:protoporphyrinogen IX biosynthetic process"/>
    <property type="evidence" value="ECO:0007669"/>
    <property type="project" value="TreeGrafter"/>
</dbReference>
<evidence type="ECO:0000256" key="1">
    <source>
        <dbReference type="ARBA" id="ARBA00004496"/>
    </source>
</evidence>
<protein>
    <recommendedName>
        <fullName evidence="14">Coproporphyrinogen-III oxidase</fullName>
        <ecNumber evidence="14">1.3.98.3</ecNumber>
    </recommendedName>
</protein>
<feature type="binding site" evidence="15">
    <location>
        <position position="238"/>
    </location>
    <ligand>
        <name>S-adenosyl-L-methionine</name>
        <dbReference type="ChEBI" id="CHEBI:59789"/>
        <label>2</label>
    </ligand>
</feature>
<feature type="binding site" evidence="15">
    <location>
        <begin position="108"/>
        <end position="109"/>
    </location>
    <ligand>
        <name>S-adenosyl-L-methionine</name>
        <dbReference type="ChEBI" id="CHEBI:59789"/>
        <label>2</label>
    </ligand>
</feature>
<evidence type="ECO:0000256" key="6">
    <source>
        <dbReference type="ARBA" id="ARBA00022490"/>
    </source>
</evidence>
<organism evidence="18 19">
    <name type="scientific">Roseicella aerolata</name>
    <dbReference type="NCBI Taxonomy" id="2883479"/>
    <lineage>
        <taxon>Bacteria</taxon>
        <taxon>Pseudomonadati</taxon>
        <taxon>Pseudomonadota</taxon>
        <taxon>Alphaproteobacteria</taxon>
        <taxon>Acetobacterales</taxon>
        <taxon>Roseomonadaceae</taxon>
        <taxon>Roseicella</taxon>
    </lineage>
</organism>
<keyword evidence="9 14" id="KW-0560">Oxidoreductase</keyword>
<evidence type="ECO:0000256" key="11">
    <source>
        <dbReference type="ARBA" id="ARBA00023014"/>
    </source>
</evidence>
<evidence type="ECO:0000256" key="3">
    <source>
        <dbReference type="ARBA" id="ARBA00005493"/>
    </source>
</evidence>
<evidence type="ECO:0000256" key="10">
    <source>
        <dbReference type="ARBA" id="ARBA00023004"/>
    </source>
</evidence>
<dbReference type="RefSeq" id="WP_226607796.1">
    <property type="nucleotide sequence ID" value="NZ_JAJAQI010000012.1"/>
</dbReference>
<comment type="catalytic activity">
    <reaction evidence="13 14">
        <text>coproporphyrinogen III + 2 S-adenosyl-L-methionine = protoporphyrinogen IX + 2 5'-deoxyadenosine + 2 L-methionine + 2 CO2</text>
        <dbReference type="Rhea" id="RHEA:15425"/>
        <dbReference type="ChEBI" id="CHEBI:16526"/>
        <dbReference type="ChEBI" id="CHEBI:17319"/>
        <dbReference type="ChEBI" id="CHEBI:57307"/>
        <dbReference type="ChEBI" id="CHEBI:57309"/>
        <dbReference type="ChEBI" id="CHEBI:57844"/>
        <dbReference type="ChEBI" id="CHEBI:59789"/>
        <dbReference type="EC" id="1.3.98.3"/>
    </reaction>
</comment>
<feature type="binding site" evidence="16">
    <location>
        <position position="60"/>
    </location>
    <ligand>
        <name>[4Fe-4S] cluster</name>
        <dbReference type="ChEBI" id="CHEBI:49883"/>
        <note>4Fe-4S-S-AdoMet</note>
    </ligand>
</feature>
<accession>A0A9X1L7K2</accession>
<feature type="binding site" evidence="16">
    <location>
        <position position="56"/>
    </location>
    <ligand>
        <name>[4Fe-4S] cluster</name>
        <dbReference type="ChEBI" id="CHEBI:49883"/>
        <note>4Fe-4S-S-AdoMet</note>
    </ligand>
</feature>
<comment type="caution">
    <text evidence="18">The sequence shown here is derived from an EMBL/GenBank/DDBJ whole genome shotgun (WGS) entry which is preliminary data.</text>
</comment>
<dbReference type="SFLD" id="SFLDS00029">
    <property type="entry name" value="Radical_SAM"/>
    <property type="match status" value="1"/>
</dbReference>
<feature type="binding site" evidence="15">
    <location>
        <position position="204"/>
    </location>
    <ligand>
        <name>S-adenosyl-L-methionine</name>
        <dbReference type="ChEBI" id="CHEBI:59789"/>
        <label>2</label>
    </ligand>
</feature>
<gene>
    <name evidence="18" type="primary">hemN</name>
    <name evidence="18" type="ORF">LHA35_10035</name>
</gene>
<dbReference type="NCBIfam" id="TIGR00538">
    <property type="entry name" value="hemN"/>
    <property type="match status" value="1"/>
</dbReference>
<proteinExistence type="inferred from homology"/>
<dbReference type="PANTHER" id="PTHR13932">
    <property type="entry name" value="COPROPORPHYRINIGEN III OXIDASE"/>
    <property type="match status" value="1"/>
</dbReference>
<dbReference type="AlphaFoldDB" id="A0A9X1L7K2"/>
<evidence type="ECO:0000256" key="13">
    <source>
        <dbReference type="ARBA" id="ARBA00048321"/>
    </source>
</evidence>
<dbReference type="EC" id="1.3.98.3" evidence="14"/>
<dbReference type="InterPro" id="IPR004558">
    <property type="entry name" value="Coprogen_oxidase_HemN"/>
</dbReference>
<feature type="binding site" evidence="16">
    <location>
        <position position="63"/>
    </location>
    <ligand>
        <name>[4Fe-4S] cluster</name>
        <dbReference type="ChEBI" id="CHEBI:49883"/>
        <note>4Fe-4S-S-AdoMet</note>
    </ligand>
</feature>
<evidence type="ECO:0000313" key="18">
    <source>
        <dbReference type="EMBL" id="MCB4822071.1"/>
    </source>
</evidence>
<dbReference type="Pfam" id="PF04055">
    <property type="entry name" value="Radical_SAM"/>
    <property type="match status" value="1"/>
</dbReference>
<evidence type="ECO:0000313" key="19">
    <source>
        <dbReference type="Proteomes" id="UP001139311"/>
    </source>
</evidence>
<feature type="binding site" evidence="15">
    <location>
        <position position="179"/>
    </location>
    <ligand>
        <name>S-adenosyl-L-methionine</name>
        <dbReference type="ChEBI" id="CHEBI:59789"/>
        <label>2</label>
    </ligand>
</feature>
<feature type="binding site" evidence="15">
    <location>
        <position position="324"/>
    </location>
    <ligand>
        <name>S-adenosyl-L-methionine</name>
        <dbReference type="ChEBI" id="CHEBI:59789"/>
        <label>1</label>
    </ligand>
</feature>
<evidence type="ECO:0000256" key="15">
    <source>
        <dbReference type="PIRSR" id="PIRSR000167-1"/>
    </source>
</evidence>
<keyword evidence="12 14" id="KW-0627">Porphyrin biosynthesis</keyword>
<dbReference type="GO" id="GO:0051539">
    <property type="term" value="F:4 iron, 4 sulfur cluster binding"/>
    <property type="evidence" value="ECO:0007669"/>
    <property type="project" value="UniProtKB-KW"/>
</dbReference>
<feature type="binding site" evidence="15">
    <location>
        <position position="167"/>
    </location>
    <ligand>
        <name>S-adenosyl-L-methionine</name>
        <dbReference type="ChEBI" id="CHEBI:59789"/>
        <label>2</label>
    </ligand>
</feature>
<evidence type="ECO:0000256" key="7">
    <source>
        <dbReference type="ARBA" id="ARBA00022691"/>
    </source>
</evidence>
<dbReference type="GO" id="GO:0051989">
    <property type="term" value="F:coproporphyrinogen dehydrogenase activity"/>
    <property type="evidence" value="ECO:0007669"/>
    <property type="project" value="UniProtKB-EC"/>
</dbReference>
<evidence type="ECO:0000256" key="16">
    <source>
        <dbReference type="PIRSR" id="PIRSR000167-2"/>
    </source>
</evidence>
<evidence type="ECO:0000256" key="5">
    <source>
        <dbReference type="ARBA" id="ARBA00022485"/>
    </source>
</evidence>
<dbReference type="InterPro" id="IPR058240">
    <property type="entry name" value="rSAM_sf"/>
</dbReference>
<dbReference type="EMBL" id="JAJAQI010000012">
    <property type="protein sequence ID" value="MCB4822071.1"/>
    <property type="molecule type" value="Genomic_DNA"/>
</dbReference>
<feature type="binding site" evidence="15">
    <location>
        <position position="107"/>
    </location>
    <ligand>
        <name>S-adenosyl-L-methionine</name>
        <dbReference type="ChEBI" id="CHEBI:59789"/>
        <label>1</label>
    </ligand>
</feature>
<dbReference type="CDD" id="cd01335">
    <property type="entry name" value="Radical_SAM"/>
    <property type="match status" value="1"/>
</dbReference>
<dbReference type="PANTHER" id="PTHR13932:SF6">
    <property type="entry name" value="OXYGEN-INDEPENDENT COPROPORPHYRINOGEN III OXIDASE"/>
    <property type="match status" value="1"/>
</dbReference>
<feature type="binding site" evidence="15">
    <location>
        <begin position="62"/>
        <end position="64"/>
    </location>
    <ligand>
        <name>S-adenosyl-L-methionine</name>
        <dbReference type="ChEBI" id="CHEBI:59789"/>
        <label>2</label>
    </ligand>
</feature>
<comment type="pathway">
    <text evidence="2 14">Porphyrin-containing compound metabolism; protoporphyrin-IX biosynthesis; protoporphyrinogen-IX from coproporphyrinogen-III (AdoMet route): step 1/1.</text>
</comment>
<comment type="subunit">
    <text evidence="4">Monomer.</text>
</comment>
<evidence type="ECO:0000256" key="12">
    <source>
        <dbReference type="ARBA" id="ARBA00023244"/>
    </source>
</evidence>
<name>A0A9X1L7K2_9PROT</name>
<dbReference type="InterPro" id="IPR007197">
    <property type="entry name" value="rSAM"/>
</dbReference>
<evidence type="ECO:0000256" key="14">
    <source>
        <dbReference type="PIRNR" id="PIRNR000167"/>
    </source>
</evidence>
<dbReference type="SMART" id="SM00729">
    <property type="entry name" value="Elp3"/>
    <property type="match status" value="1"/>
</dbReference>
<evidence type="ECO:0000256" key="2">
    <source>
        <dbReference type="ARBA" id="ARBA00004785"/>
    </source>
</evidence>
<comment type="subcellular location">
    <subcellularLocation>
        <location evidence="1 14">Cytoplasm</location>
    </subcellularLocation>
</comment>
<keyword evidence="8 14" id="KW-0479">Metal-binding</keyword>
<sequence length="444" mass="47435">MSRPIPIGYALANLPRYTSYPTAPHFGPLGEAEYRGWLAGIRPEDPLSLYLHIPFCRSLCWYCGCHTAVTRSAERIARYGAALRKEASLLAEALPEHAGIASVHLGGGTPSTLGAAGLRALFTELRATFGIRRDAELAIELDPRVVDEEIVAALADAGITRASFGVQDIDPAVQRRIGRVQPEEMVARAAAWLRAAGITAINFDMMYGLPGQSAAQVAATARFAVEQGADRVAVFGYAHVPWMKPHQNAIRTEDLPGALERLQQAETAEQVLVAAGYQAIGLDHFAKPGDPMAIAARDGTLRRNFQGYTTDAAPVLLGLGASSIGGIEAAGYAQNEPNERRWVAAVEAGELPIRRGRAVTAEDRLRRHCIERVMCDFALDLAALPPALVAGVRPALAPLEADGILDLTPDLLRVTAAGRRHVRHVAACFDAYLGTGAGRHSAAV</sequence>
<dbReference type="SFLD" id="SFLDG01065">
    <property type="entry name" value="anaerobic_coproporphyrinogen-I"/>
    <property type="match status" value="1"/>
</dbReference>
<dbReference type="PROSITE" id="PS51918">
    <property type="entry name" value="RADICAL_SAM"/>
    <property type="match status" value="1"/>
</dbReference>
<evidence type="ECO:0000256" key="9">
    <source>
        <dbReference type="ARBA" id="ARBA00023002"/>
    </source>
</evidence>
<evidence type="ECO:0000259" key="17">
    <source>
        <dbReference type="PROSITE" id="PS51918"/>
    </source>
</evidence>
<dbReference type="InterPro" id="IPR006638">
    <property type="entry name" value="Elp3/MiaA/NifB-like_rSAM"/>
</dbReference>
<dbReference type="InterPro" id="IPR034505">
    <property type="entry name" value="Coproporphyrinogen-III_oxidase"/>
</dbReference>
<keyword evidence="11 14" id="KW-0411">Iron-sulfur</keyword>
<dbReference type="SUPFAM" id="SSF102114">
    <property type="entry name" value="Radical SAM enzymes"/>
    <property type="match status" value="1"/>
</dbReference>
<keyword evidence="19" id="KW-1185">Reference proteome</keyword>
<dbReference type="InterPro" id="IPR013785">
    <property type="entry name" value="Aldolase_TIM"/>
</dbReference>
<comment type="cofactor">
    <cofactor evidence="14 16">
        <name>[4Fe-4S] cluster</name>
        <dbReference type="ChEBI" id="CHEBI:49883"/>
    </cofactor>
    <text evidence="14 16">Binds 1 [4Fe-4S] cluster. The cluster is coordinated with 3 cysteines and an exchangeable S-adenosyl-L-methionine.</text>
</comment>
<feature type="binding site" evidence="15">
    <location>
        <position position="140"/>
    </location>
    <ligand>
        <name>S-adenosyl-L-methionine</name>
        <dbReference type="ChEBI" id="CHEBI:59789"/>
        <label>1</label>
    </ligand>
</feature>
<keyword evidence="10 14" id="KW-0408">Iron</keyword>
<dbReference type="GO" id="GO:0005737">
    <property type="term" value="C:cytoplasm"/>
    <property type="evidence" value="ECO:0007669"/>
    <property type="project" value="UniProtKB-SubCell"/>
</dbReference>